<dbReference type="SUPFAM" id="SSF56059">
    <property type="entry name" value="Glutathione synthetase ATP-binding domain-like"/>
    <property type="match status" value="1"/>
</dbReference>
<dbReference type="AlphaFoldDB" id="A0A7W1X8B5"/>
<sequence length="253" mass="29340">MRTTRKLPYQQVASKSLKTAVLYANERLRPYLPETDWYQKDRLYRMLEHHGSVFIKPDKGGGGAGAIRLTKLGGGIVKCETLYERKKLPIRQISTWIERKFRPDKKYIMQQGIELARIEGRPFDLRINLQKPHKYWEITGVCAKVAAPGKIVTNHCKGGMPIELHTALQKITDGNLTEMKNLHKELHYLSIEIAKTLNARFKGLKELGIDAGIDSDLKIWVFEVNTRPDFKMFRDLKDRSQYRRIKKIHSLIV</sequence>
<keyword evidence="4" id="KW-1185">Reference proteome</keyword>
<proteinExistence type="predicted"/>
<dbReference type="InterPro" id="IPR011761">
    <property type="entry name" value="ATP-grasp"/>
</dbReference>
<evidence type="ECO:0000313" key="4">
    <source>
        <dbReference type="Proteomes" id="UP000530514"/>
    </source>
</evidence>
<evidence type="ECO:0000259" key="2">
    <source>
        <dbReference type="PROSITE" id="PS50975"/>
    </source>
</evidence>
<dbReference type="Pfam" id="PF14398">
    <property type="entry name" value="ATPgrasp_YheCD"/>
    <property type="match status" value="1"/>
</dbReference>
<feature type="domain" description="ATP-grasp" evidence="2">
    <location>
        <begin position="6"/>
        <end position="253"/>
    </location>
</feature>
<dbReference type="GO" id="GO:0046872">
    <property type="term" value="F:metal ion binding"/>
    <property type="evidence" value="ECO:0007669"/>
    <property type="project" value="InterPro"/>
</dbReference>
<name>A0A7W1X8B5_9BACL</name>
<dbReference type="OrthoDB" id="7869153at2"/>
<protein>
    <submittedName>
        <fullName evidence="3">YheC/YheD family protein</fullName>
    </submittedName>
</protein>
<organism evidence="3 4">
    <name type="scientific">Thermoactinomyces daqus</name>
    <dbReference type="NCBI Taxonomy" id="1329516"/>
    <lineage>
        <taxon>Bacteria</taxon>
        <taxon>Bacillati</taxon>
        <taxon>Bacillota</taxon>
        <taxon>Bacilli</taxon>
        <taxon>Bacillales</taxon>
        <taxon>Thermoactinomycetaceae</taxon>
        <taxon>Thermoactinomyces</taxon>
    </lineage>
</organism>
<dbReference type="InterPro" id="IPR026838">
    <property type="entry name" value="YheC/D"/>
</dbReference>
<dbReference type="RefSeq" id="WP_052154099.1">
    <property type="nucleotide sequence ID" value="NZ_JACEIP010000003.1"/>
</dbReference>
<evidence type="ECO:0000313" key="3">
    <source>
        <dbReference type="EMBL" id="MBA4541901.1"/>
    </source>
</evidence>
<dbReference type="EMBL" id="JACEIP010000003">
    <property type="protein sequence ID" value="MBA4541901.1"/>
    <property type="molecule type" value="Genomic_DNA"/>
</dbReference>
<evidence type="ECO:0000256" key="1">
    <source>
        <dbReference type="PROSITE-ProRule" id="PRU00409"/>
    </source>
</evidence>
<keyword evidence="1" id="KW-0547">Nucleotide-binding</keyword>
<gene>
    <name evidence="3" type="ORF">H1164_03160</name>
</gene>
<dbReference type="Gene3D" id="3.30.470.20">
    <property type="entry name" value="ATP-grasp fold, B domain"/>
    <property type="match status" value="1"/>
</dbReference>
<accession>A0A7W1X8B5</accession>
<keyword evidence="1" id="KW-0067">ATP-binding</keyword>
<dbReference type="Proteomes" id="UP000530514">
    <property type="component" value="Unassembled WGS sequence"/>
</dbReference>
<comment type="caution">
    <text evidence="3">The sequence shown here is derived from an EMBL/GenBank/DDBJ whole genome shotgun (WGS) entry which is preliminary data.</text>
</comment>
<dbReference type="GO" id="GO:0005524">
    <property type="term" value="F:ATP binding"/>
    <property type="evidence" value="ECO:0007669"/>
    <property type="project" value="UniProtKB-UniRule"/>
</dbReference>
<reference evidence="3 4" key="1">
    <citation type="submission" date="2020-07" db="EMBL/GenBank/DDBJ databases">
        <authorList>
            <person name="Feng H."/>
        </authorList>
    </citation>
    <scope>NUCLEOTIDE SEQUENCE [LARGE SCALE GENOMIC DNA]</scope>
    <source>
        <strain evidence="4">s-11</strain>
    </source>
</reference>
<dbReference type="PROSITE" id="PS50975">
    <property type="entry name" value="ATP_GRASP"/>
    <property type="match status" value="1"/>
</dbReference>